<proteinExistence type="predicted"/>
<evidence type="ECO:0000256" key="9">
    <source>
        <dbReference type="ARBA" id="ARBA00023242"/>
    </source>
</evidence>
<comment type="subcellular location">
    <subcellularLocation>
        <location evidence="1">Nucleus</location>
    </subcellularLocation>
</comment>
<dbReference type="AlphaFoldDB" id="A0AAD3H7I0"/>
<keyword evidence="4" id="KW-0808">Transferase</keyword>
<dbReference type="Pfam" id="PF10497">
    <property type="entry name" value="zf-4CXXC_R1"/>
    <property type="match status" value="1"/>
</dbReference>
<dbReference type="Gene3D" id="2.170.270.10">
    <property type="entry name" value="SET domain"/>
    <property type="match status" value="1"/>
</dbReference>
<feature type="domain" description="Post-SET" evidence="15">
    <location>
        <begin position="814"/>
        <end position="830"/>
    </location>
</feature>
<dbReference type="SUPFAM" id="SSF82199">
    <property type="entry name" value="SET domain"/>
    <property type="match status" value="1"/>
</dbReference>
<reference evidence="16 17" key="1">
    <citation type="journal article" date="2021" name="Sci. Rep.">
        <title>The genome of the diatom Chaetoceros tenuissimus carries an ancient integrated fragment of an extant virus.</title>
        <authorList>
            <person name="Hongo Y."/>
            <person name="Kimura K."/>
            <person name="Takaki Y."/>
            <person name="Yoshida Y."/>
            <person name="Baba S."/>
            <person name="Kobayashi G."/>
            <person name="Nagasaki K."/>
            <person name="Hano T."/>
            <person name="Tomaru Y."/>
        </authorList>
    </citation>
    <scope>NUCLEOTIDE SEQUENCE [LARGE SCALE GENOMIC DNA]</scope>
    <source>
        <strain evidence="16 17">NIES-3715</strain>
    </source>
</reference>
<dbReference type="GO" id="GO:0032259">
    <property type="term" value="P:methylation"/>
    <property type="evidence" value="ECO:0007669"/>
    <property type="project" value="UniProtKB-KW"/>
</dbReference>
<dbReference type="EMBL" id="BLLK01000046">
    <property type="protein sequence ID" value="GFH52819.1"/>
    <property type="molecule type" value="Genomic_DNA"/>
</dbReference>
<feature type="compositionally biased region" description="Basic and acidic residues" evidence="13">
    <location>
        <begin position="428"/>
        <end position="451"/>
    </location>
</feature>
<dbReference type="InterPro" id="IPR003616">
    <property type="entry name" value="Post-SET_dom"/>
</dbReference>
<evidence type="ECO:0000256" key="4">
    <source>
        <dbReference type="ARBA" id="ARBA00022679"/>
    </source>
</evidence>
<dbReference type="InterPro" id="IPR001214">
    <property type="entry name" value="SET_dom"/>
</dbReference>
<keyword evidence="3" id="KW-0489">Methyltransferase</keyword>
<evidence type="ECO:0000256" key="12">
    <source>
        <dbReference type="ARBA" id="ARBA00049129"/>
    </source>
</evidence>
<sequence length="851" mass="96210">MSSEKTKKKRIRPFRVKQGSIVAIRSKFFEQEAKKKRKTLHWQWLNPIPDLDLSMNLIGQQIRCILPPEVNKDNREQQQDTNSRTFEGEVIAIHENTSSHLQVSLLVSSNVLPFISLHNAVEYMKDEIVESALKKSELRNRKLEQKIQGLDSCEIKIILPRIQTKKTVRWAIRKRIPSNPDSYLGDGNDSVEQQQKNVRWVMQQNIHSSINANYGQVLEVETNSSGKKNGSLATVRIKPLAYASNLPHISHCRDRAIELCEMKATDSSDVVSSSITSSIPIENLIVIGKSAAISTEGKVDSSQGDFVIRYIYDEVLNQFEHVGRDQSISSKICHRCRILTPNTKIGQCESKNCLETDGDKKWWCKPCIKYMRKKLGFILRRDEVFQCPSCVGRCDCPQCRQVSSIDTNQTHLKARIESSCEEIQSFMSREKAPKNKDENDDRNRELHENNHHNPIKTQCSCCKAIGNETFSQNFEANRRISCLHCIIKDSSNEKLLDEGDAKNMDFMSATTALVNLLGSADFSIPFDLKKEISRPRSKPIEDVVTKPKQSKVETSARASPKRSYSKKSNTSGKRKSPKLSKDSKPSTNEIESRTKDEEEDSQPSCSRTEAYDPSKKLFRGANNSAAHARSSLALMKRGGRSLPSTETRNKGNIDKSSGRAARAKQRRMLKDNFLMTGGVKETMKGCEHALRFGKSIIHGWGVFTDEEINAGDLIVEYRGVLIGHAVADRREIEYENAKIGSDYMFRIDSETVCDATHHGCVARFINASCNPNCHTQIITVNGVKRIAIYAKTKIGKGEELSYDYKFEPEFDESKRIPCNCGSTNCRGFMNWDQKYVAIDPKTTRPAINTDS</sequence>
<feature type="compositionally biased region" description="Basic and acidic residues" evidence="13">
    <location>
        <begin position="534"/>
        <end position="545"/>
    </location>
</feature>
<dbReference type="GO" id="GO:0140999">
    <property type="term" value="F:histone H3K4 trimethyltransferase activity"/>
    <property type="evidence" value="ECO:0007669"/>
    <property type="project" value="UniProtKB-EC"/>
</dbReference>
<comment type="catalytic activity">
    <reaction evidence="11">
        <text>N(6)-methyl-L-lysyl(4)-[histone H3] + S-adenosyl-L-methionine = N(6),N(6)-dimethyl-L-lysyl(4)-[histone H3] + S-adenosyl-L-homocysteine + H(+)</text>
        <dbReference type="Rhea" id="RHEA:60268"/>
        <dbReference type="Rhea" id="RHEA-COMP:15540"/>
        <dbReference type="Rhea" id="RHEA-COMP:15543"/>
        <dbReference type="ChEBI" id="CHEBI:15378"/>
        <dbReference type="ChEBI" id="CHEBI:57856"/>
        <dbReference type="ChEBI" id="CHEBI:59789"/>
        <dbReference type="ChEBI" id="CHEBI:61929"/>
        <dbReference type="ChEBI" id="CHEBI:61976"/>
    </reaction>
</comment>
<dbReference type="PROSITE" id="PS50280">
    <property type="entry name" value="SET"/>
    <property type="match status" value="1"/>
</dbReference>
<name>A0AAD3H7I0_9STRA</name>
<dbReference type="InterPro" id="IPR018866">
    <property type="entry name" value="Znf-4CXXC_R1"/>
</dbReference>
<evidence type="ECO:0000256" key="1">
    <source>
        <dbReference type="ARBA" id="ARBA00004123"/>
    </source>
</evidence>
<dbReference type="CDD" id="cd10518">
    <property type="entry name" value="SET_SETD1-like"/>
    <property type="match status" value="1"/>
</dbReference>
<comment type="catalytic activity">
    <reaction evidence="10">
        <text>L-lysyl(4)-[histone H3] + 3 S-adenosyl-L-methionine = N(6),N(6),N(6)-trimethyl-L-lysyl(4)-[histone H3] + 3 S-adenosyl-L-homocysteine + 3 H(+)</text>
        <dbReference type="Rhea" id="RHEA:60260"/>
        <dbReference type="Rhea" id="RHEA-COMP:15537"/>
        <dbReference type="Rhea" id="RHEA-COMP:15547"/>
        <dbReference type="ChEBI" id="CHEBI:15378"/>
        <dbReference type="ChEBI" id="CHEBI:29969"/>
        <dbReference type="ChEBI" id="CHEBI:57856"/>
        <dbReference type="ChEBI" id="CHEBI:59789"/>
        <dbReference type="ChEBI" id="CHEBI:61961"/>
        <dbReference type="EC" id="2.1.1.354"/>
    </reaction>
</comment>
<feature type="compositionally biased region" description="Basic and acidic residues" evidence="13">
    <location>
        <begin position="647"/>
        <end position="657"/>
    </location>
</feature>
<dbReference type="PANTHER" id="PTHR45814">
    <property type="entry name" value="HISTONE-LYSINE N-METHYLTRANSFERASE SETD1"/>
    <property type="match status" value="1"/>
</dbReference>
<protein>
    <recommendedName>
        <fullName evidence="2">[histone H3]-lysine(4) N-trimethyltransferase</fullName>
        <ecNumber evidence="2">2.1.1.354</ecNumber>
    </recommendedName>
</protein>
<dbReference type="EC" id="2.1.1.354" evidence="2"/>
<keyword evidence="8" id="KW-0804">Transcription</keyword>
<feature type="region of interest" description="Disordered" evidence="13">
    <location>
        <begin position="426"/>
        <end position="451"/>
    </location>
</feature>
<dbReference type="PROSITE" id="PS50868">
    <property type="entry name" value="POST_SET"/>
    <property type="match status" value="1"/>
</dbReference>
<organism evidence="16 17">
    <name type="scientific">Chaetoceros tenuissimus</name>
    <dbReference type="NCBI Taxonomy" id="426638"/>
    <lineage>
        <taxon>Eukaryota</taxon>
        <taxon>Sar</taxon>
        <taxon>Stramenopiles</taxon>
        <taxon>Ochrophyta</taxon>
        <taxon>Bacillariophyta</taxon>
        <taxon>Coscinodiscophyceae</taxon>
        <taxon>Chaetocerotophycidae</taxon>
        <taxon>Chaetocerotales</taxon>
        <taxon>Chaetocerotaceae</taxon>
        <taxon>Chaetoceros</taxon>
    </lineage>
</organism>
<dbReference type="PANTHER" id="PTHR45814:SF2">
    <property type="entry name" value="HISTONE-LYSINE N-METHYLTRANSFERASE SETD1"/>
    <property type="match status" value="1"/>
</dbReference>
<evidence type="ECO:0000256" key="7">
    <source>
        <dbReference type="ARBA" id="ARBA00023015"/>
    </source>
</evidence>
<evidence type="ECO:0000256" key="13">
    <source>
        <dbReference type="SAM" id="MobiDB-lite"/>
    </source>
</evidence>
<evidence type="ECO:0000259" key="14">
    <source>
        <dbReference type="PROSITE" id="PS50280"/>
    </source>
</evidence>
<feature type="compositionally biased region" description="Basic and acidic residues" evidence="13">
    <location>
        <begin position="579"/>
        <end position="596"/>
    </location>
</feature>
<evidence type="ECO:0000256" key="6">
    <source>
        <dbReference type="ARBA" id="ARBA00022853"/>
    </source>
</evidence>
<dbReference type="Proteomes" id="UP001054902">
    <property type="component" value="Unassembled WGS sequence"/>
</dbReference>
<keyword evidence="9" id="KW-0539">Nucleus</keyword>
<evidence type="ECO:0000259" key="15">
    <source>
        <dbReference type="PROSITE" id="PS50868"/>
    </source>
</evidence>
<evidence type="ECO:0000313" key="16">
    <source>
        <dbReference type="EMBL" id="GFH52819.1"/>
    </source>
</evidence>
<evidence type="ECO:0000256" key="11">
    <source>
        <dbReference type="ARBA" id="ARBA00047583"/>
    </source>
</evidence>
<dbReference type="InterPro" id="IPR044570">
    <property type="entry name" value="Set1-like"/>
</dbReference>
<dbReference type="SMART" id="SM00317">
    <property type="entry name" value="SET"/>
    <property type="match status" value="1"/>
</dbReference>
<evidence type="ECO:0000256" key="5">
    <source>
        <dbReference type="ARBA" id="ARBA00022691"/>
    </source>
</evidence>
<dbReference type="GO" id="GO:0048188">
    <property type="term" value="C:Set1C/COMPASS complex"/>
    <property type="evidence" value="ECO:0007669"/>
    <property type="project" value="TreeGrafter"/>
</dbReference>
<comment type="catalytic activity">
    <reaction evidence="12">
        <text>N(6),N(6)-dimethyl-L-lysyl(4)-[histone H3] + S-adenosyl-L-methionine = N(6),N(6),N(6)-trimethyl-L-lysyl(4)-[histone H3] + S-adenosyl-L-homocysteine + H(+)</text>
        <dbReference type="Rhea" id="RHEA:60272"/>
        <dbReference type="Rhea" id="RHEA-COMP:15537"/>
        <dbReference type="Rhea" id="RHEA-COMP:15540"/>
        <dbReference type="ChEBI" id="CHEBI:15378"/>
        <dbReference type="ChEBI" id="CHEBI:57856"/>
        <dbReference type="ChEBI" id="CHEBI:59789"/>
        <dbReference type="ChEBI" id="CHEBI:61961"/>
        <dbReference type="ChEBI" id="CHEBI:61976"/>
    </reaction>
</comment>
<accession>A0AAD3H7I0</accession>
<evidence type="ECO:0000256" key="8">
    <source>
        <dbReference type="ARBA" id="ARBA00023163"/>
    </source>
</evidence>
<keyword evidence="17" id="KW-1185">Reference proteome</keyword>
<keyword evidence="6" id="KW-0156">Chromatin regulator</keyword>
<keyword evidence="7" id="KW-0805">Transcription regulation</keyword>
<dbReference type="Pfam" id="PF00856">
    <property type="entry name" value="SET"/>
    <property type="match status" value="1"/>
</dbReference>
<gene>
    <name evidence="16" type="ORF">CTEN210_09295</name>
</gene>
<feature type="region of interest" description="Disordered" evidence="13">
    <location>
        <begin position="534"/>
        <end position="664"/>
    </location>
</feature>
<evidence type="ECO:0000256" key="10">
    <source>
        <dbReference type="ARBA" id="ARBA00047571"/>
    </source>
</evidence>
<evidence type="ECO:0000256" key="2">
    <source>
        <dbReference type="ARBA" id="ARBA00012182"/>
    </source>
</evidence>
<dbReference type="InterPro" id="IPR046341">
    <property type="entry name" value="SET_dom_sf"/>
</dbReference>
<evidence type="ECO:0000313" key="17">
    <source>
        <dbReference type="Proteomes" id="UP001054902"/>
    </source>
</evidence>
<dbReference type="SMART" id="SM00508">
    <property type="entry name" value="PostSET"/>
    <property type="match status" value="1"/>
</dbReference>
<comment type="caution">
    <text evidence="16">The sequence shown here is derived from an EMBL/GenBank/DDBJ whole genome shotgun (WGS) entry which is preliminary data.</text>
</comment>
<keyword evidence="5" id="KW-0949">S-adenosyl-L-methionine</keyword>
<evidence type="ECO:0000256" key="3">
    <source>
        <dbReference type="ARBA" id="ARBA00022603"/>
    </source>
</evidence>
<feature type="domain" description="SET" evidence="14">
    <location>
        <begin position="688"/>
        <end position="805"/>
    </location>
</feature>